<dbReference type="InterPro" id="IPR015915">
    <property type="entry name" value="Kelch-typ_b-propeller"/>
</dbReference>
<dbReference type="Gene3D" id="2.120.10.80">
    <property type="entry name" value="Kelch-type beta propeller"/>
    <property type="match status" value="3"/>
</dbReference>
<accession>A0A061RNI8</accession>
<dbReference type="InterPro" id="IPR018765">
    <property type="entry name" value="DUF2341"/>
</dbReference>
<protein>
    <submittedName>
        <fullName evidence="4">Kelch repeat-containing protein</fullName>
    </submittedName>
</protein>
<dbReference type="Pfam" id="PF10102">
    <property type="entry name" value="DUF2341"/>
    <property type="match status" value="1"/>
</dbReference>
<evidence type="ECO:0000259" key="3">
    <source>
        <dbReference type="PROSITE" id="PS50228"/>
    </source>
</evidence>
<reference evidence="4" key="1">
    <citation type="submission" date="2014-05" db="EMBL/GenBank/DDBJ databases">
        <title>The transcriptome of the halophilic microalga Tetraselmis sp. GSL018 isolated from the Great Salt Lake, Utah.</title>
        <authorList>
            <person name="Jinkerson R.E."/>
            <person name="D'Adamo S."/>
            <person name="Posewitz M.C."/>
        </authorList>
    </citation>
    <scope>NUCLEOTIDE SEQUENCE</scope>
    <source>
        <strain evidence="4">GSL018</strain>
    </source>
</reference>
<evidence type="ECO:0000313" key="5">
    <source>
        <dbReference type="EMBL" id="JAC72964.1"/>
    </source>
</evidence>
<name>A0A061RNI8_9CHLO</name>
<dbReference type="EMBL" id="GBEZ01012978">
    <property type="protein sequence ID" value="JAC72964.1"/>
    <property type="molecule type" value="Transcribed_RNA"/>
</dbReference>
<proteinExistence type="predicted"/>
<dbReference type="SUPFAM" id="SSF117281">
    <property type="entry name" value="Kelch motif"/>
    <property type="match status" value="2"/>
</dbReference>
<dbReference type="InterPro" id="IPR000922">
    <property type="entry name" value="Lectin_gal-bd_dom"/>
</dbReference>
<feature type="domain" description="SUEL-type lectin" evidence="3">
    <location>
        <begin position="76"/>
        <end position="161"/>
    </location>
</feature>
<dbReference type="PANTHER" id="PTHR46093:SF18">
    <property type="entry name" value="FIBRONECTIN TYPE-III DOMAIN-CONTAINING PROTEIN"/>
    <property type="match status" value="1"/>
</dbReference>
<dbReference type="PANTHER" id="PTHR46093">
    <property type="entry name" value="ACYL-COA-BINDING DOMAIN-CONTAINING PROTEIN 5"/>
    <property type="match status" value="1"/>
</dbReference>
<evidence type="ECO:0000313" key="4">
    <source>
        <dbReference type="EMBL" id="JAC72334.1"/>
    </source>
</evidence>
<dbReference type="CDD" id="cd22842">
    <property type="entry name" value="Gal_Rha_Lectin_BGal"/>
    <property type="match status" value="1"/>
</dbReference>
<keyword evidence="1" id="KW-0880">Kelch repeat</keyword>
<dbReference type="Pfam" id="PF02140">
    <property type="entry name" value="SUEL_Lectin"/>
    <property type="match status" value="1"/>
</dbReference>
<evidence type="ECO:0000256" key="1">
    <source>
        <dbReference type="ARBA" id="ARBA00022441"/>
    </source>
</evidence>
<evidence type="ECO:0000256" key="2">
    <source>
        <dbReference type="ARBA" id="ARBA00022737"/>
    </source>
</evidence>
<dbReference type="Pfam" id="PF24681">
    <property type="entry name" value="Kelch_KLHDC2_KLHL20_DRC7"/>
    <property type="match status" value="1"/>
</dbReference>
<dbReference type="PROSITE" id="PS50228">
    <property type="entry name" value="SUEL_LECTIN"/>
    <property type="match status" value="1"/>
</dbReference>
<dbReference type="GO" id="GO:0030246">
    <property type="term" value="F:carbohydrate binding"/>
    <property type="evidence" value="ECO:0007669"/>
    <property type="project" value="InterPro"/>
</dbReference>
<dbReference type="AlphaFoldDB" id="A0A061RNI8"/>
<dbReference type="EMBL" id="GBEZ01013673">
    <property type="protein sequence ID" value="JAC72334.1"/>
    <property type="molecule type" value="Transcribed_RNA"/>
</dbReference>
<gene>
    <name evidence="5" type="ORF">TSPGSL018_30075</name>
    <name evidence="4" type="ORF">TSPGSL018_31602</name>
</gene>
<sequence length="1175" mass="130451">MIYSAVKPNTLTDVRDGRCPAIDKADREDLVAYYRFNEGAVRDEHNRLVPQINAWATKDSSGKGNDGFVGLFSDETAQNREMHIRCPAGYVISEILFANYGSSKGGYGTYEFDECGAANSMSYVEERCLNRRSCKVLAAYSIFGNPCRRSSKTLAVNAICALPAPDHTRAPWAIGDPAPHWVGSTGAPDVVCPFDVFRELPESFRAALPPGMSCDEWDLGNATAGETEYFMLRLRDQCGYRNRFPQKRGGFITIVNTTILVLDEGDEHEPVMETGVSGQLLYPPDYRVPRHVPHDDDTCVIGGGATPETTVCGMVLEPPSDPVPVEYLWAGSNGGFFMYCSRYRDVYLGMYNATYSHERATLSLNLDKVGGRAFRNMHVDVAPAELSVAASTTCTADETAPDCSPHVCRDIIAEAGVEAMLEFIAKDRFGNRLRHWDDLPALSLKIEGGQSAAYNVTRGAIRGVFEFFIIFPHEGSFSVTIEAGGEPGCQFTATVSTQLPREAIVYGTAPEARFQHSMVEHNDDLYMFGGSRRDKTYLAETWVLSTGYRRFAHRFHYRRSVRVRSGRSMGSGPHVLEVDIPSREWMRQGKLQADCADILFLDSSGRRMDYWIEPRGAPSGCGSPTAKLWVEVHGTSEFHLYYGNRGFESYSDPAVFSKGGLGMFEDFEYEDSPLDHGWDLSAAHHDSCSPLEPGKTGDPRSFSTTTQVSLSGNRSMMVDAYSRIGGSVKKTAGAAAIGSNFVLKGFFFDTYCHGFHYLSPDFDVCRPVMNTKALLPDTRNAAGVYTDSKQDRYCFTYPWIASGVDRTIAWHSFAFVGSDTELKMYVDEVEVATTEPTNFSSVFVAGGNFVDDDHAGARGYWDAVLALQKWSDVSAAVGDEQPVFFSEAHRWRNLSSLELSPPARQAHSAVVYDGGMYIFGGERSYHAYSDVWRYDFTGSAWSFIPSTELVGTLSRYDHSAVVYNDTMFVYGGRSPEARGNLLMYDFSRRSWHNVATESMDTMRARFGHGAVVIDDFMYVYGGYIYDVGATNEVWSYDFQSKFWTKIGPRKENTVVDAYYAMIFPQMLPHARFSTAIVGRKTTNTFYIIGGEGGEHDYNVLMDVAGFPTDSELKQWFLVHRATSASSIVARHDSSAALIDDMWACAFGGVGESKFLNDTVCIFVGDMGLSMPHRDS</sequence>
<keyword evidence="2" id="KW-0677">Repeat</keyword>
<dbReference type="InterPro" id="IPR043159">
    <property type="entry name" value="Lectin_gal-bd_sf"/>
</dbReference>
<dbReference type="Gene3D" id="2.60.120.740">
    <property type="match status" value="1"/>
</dbReference>
<organism evidence="4">
    <name type="scientific">Tetraselmis sp. GSL018</name>
    <dbReference type="NCBI Taxonomy" id="582737"/>
    <lineage>
        <taxon>Eukaryota</taxon>
        <taxon>Viridiplantae</taxon>
        <taxon>Chlorophyta</taxon>
        <taxon>core chlorophytes</taxon>
        <taxon>Chlorodendrophyceae</taxon>
        <taxon>Chlorodendrales</taxon>
        <taxon>Chlorodendraceae</taxon>
        <taxon>Tetraselmis</taxon>
    </lineage>
</organism>